<dbReference type="InParanoid" id="J4H4E5"/>
<feature type="compositionally biased region" description="Polar residues" evidence="1">
    <location>
        <begin position="282"/>
        <end position="301"/>
    </location>
</feature>
<dbReference type="RefSeq" id="XP_012184137.1">
    <property type="nucleotide sequence ID" value="XM_012328747.1"/>
</dbReference>
<dbReference type="AlphaFoldDB" id="J4H4E5"/>
<feature type="region of interest" description="Disordered" evidence="1">
    <location>
        <begin position="178"/>
        <end position="199"/>
    </location>
</feature>
<gene>
    <name evidence="2" type="ORF">FIBRA_07047</name>
</gene>
<name>J4H4E5_9APHY</name>
<dbReference type="GeneID" id="24099765"/>
<dbReference type="Proteomes" id="UP000006352">
    <property type="component" value="Unassembled WGS sequence"/>
</dbReference>
<keyword evidence="3" id="KW-1185">Reference proteome</keyword>
<evidence type="ECO:0000313" key="2">
    <source>
        <dbReference type="EMBL" id="CCM04854.1"/>
    </source>
</evidence>
<dbReference type="HOGENOM" id="CLU_048619_0_0_1"/>
<reference evidence="2 3" key="1">
    <citation type="journal article" date="2012" name="Appl. Environ. Microbiol.">
        <title>Short-read sequencing for genomic analysis of the brown rot fungus Fibroporia radiculosa.</title>
        <authorList>
            <person name="Tang J.D."/>
            <person name="Perkins A.D."/>
            <person name="Sonstegard T.S."/>
            <person name="Schroeder S.G."/>
            <person name="Burgess S.C."/>
            <person name="Diehl S.V."/>
        </authorList>
    </citation>
    <scope>NUCLEOTIDE SEQUENCE [LARGE SCALE GENOMIC DNA]</scope>
    <source>
        <strain evidence="2 3">TFFH 294</strain>
    </source>
</reference>
<feature type="region of interest" description="Disordered" evidence="1">
    <location>
        <begin position="278"/>
        <end position="302"/>
    </location>
</feature>
<dbReference type="OrthoDB" id="3363286at2759"/>
<organism evidence="2 3">
    <name type="scientific">Fibroporia radiculosa</name>
    <dbReference type="NCBI Taxonomy" id="599839"/>
    <lineage>
        <taxon>Eukaryota</taxon>
        <taxon>Fungi</taxon>
        <taxon>Dikarya</taxon>
        <taxon>Basidiomycota</taxon>
        <taxon>Agaricomycotina</taxon>
        <taxon>Agaricomycetes</taxon>
        <taxon>Polyporales</taxon>
        <taxon>Fibroporiaceae</taxon>
        <taxon>Fibroporia</taxon>
    </lineage>
</organism>
<evidence type="ECO:0000256" key="1">
    <source>
        <dbReference type="SAM" id="MobiDB-lite"/>
    </source>
</evidence>
<sequence>MSAEERDYWANPYLRMLSTPLRHCLVSKRYLPKAFLLRMVPVRLPTPLLGKPTQILVGDELEHPSVKTRKPGTGHYVTCWRTAVEQLNQRGYYKRFSSNVVMHSWLTRQIGHLLRVRVLQELHVLERVIRRNPSGSNSATLLRRLTRAEWKQLKSSGVVPCDNAVAVLVVPPLNKDPKTKIRPGPSVATTPPPLKEDGEEMESIHPALPLSVMLQTSAKENHESSIDIPYLLPSPKVPLYNAISLFPWRSQRAALHVALQRILKVERGARFGERSRKLARKSYSSAPDSTSKMNDISSNKRAWTRGDNKGSHAFLLCSDAKSLMRADTVPLAIALWRVRIWEGAGWEDSGTTTGGWTLSS</sequence>
<dbReference type="STRING" id="599839.J4H4E5"/>
<evidence type="ECO:0000313" key="3">
    <source>
        <dbReference type="Proteomes" id="UP000006352"/>
    </source>
</evidence>
<protein>
    <submittedName>
        <fullName evidence="2">Uncharacterized protein</fullName>
    </submittedName>
</protein>
<dbReference type="EMBL" id="HE797169">
    <property type="protein sequence ID" value="CCM04854.1"/>
    <property type="molecule type" value="Genomic_DNA"/>
</dbReference>
<accession>J4H4E5</accession>
<proteinExistence type="predicted"/>